<reference evidence="12" key="1">
    <citation type="submission" date="2022-08" db="EMBL/GenBank/DDBJ databases">
        <title>Complete genome sequence of Mycoplasma molare type strain H 542.</title>
        <authorList>
            <person name="Spergser J."/>
        </authorList>
    </citation>
    <scope>NUCLEOTIDE SEQUENCE</scope>
    <source>
        <strain evidence="12">H 542</strain>
    </source>
</reference>
<name>A0ABY5TTD9_9BACT</name>
<dbReference type="PROSITE" id="PS01331">
    <property type="entry name" value="THYMIDYLATE_KINASE"/>
    <property type="match status" value="1"/>
</dbReference>
<dbReference type="InterPro" id="IPR018094">
    <property type="entry name" value="Thymidylate_kinase"/>
</dbReference>
<dbReference type="EC" id="2.7.4.9" evidence="2 10"/>
<dbReference type="NCBIfam" id="TIGR00041">
    <property type="entry name" value="DTMP_kinase"/>
    <property type="match status" value="1"/>
</dbReference>
<keyword evidence="4 10" id="KW-0808">Transferase</keyword>
<comment type="catalytic activity">
    <reaction evidence="9 10">
        <text>dTMP + ATP = dTDP + ADP</text>
        <dbReference type="Rhea" id="RHEA:13517"/>
        <dbReference type="ChEBI" id="CHEBI:30616"/>
        <dbReference type="ChEBI" id="CHEBI:58369"/>
        <dbReference type="ChEBI" id="CHEBI:63528"/>
        <dbReference type="ChEBI" id="CHEBI:456216"/>
        <dbReference type="EC" id="2.7.4.9"/>
    </reaction>
</comment>
<comment type="similarity">
    <text evidence="1 10">Belongs to the thymidylate kinase family.</text>
</comment>
<evidence type="ECO:0000256" key="2">
    <source>
        <dbReference type="ARBA" id="ARBA00012980"/>
    </source>
</evidence>
<keyword evidence="13" id="KW-1185">Reference proteome</keyword>
<evidence type="ECO:0000256" key="1">
    <source>
        <dbReference type="ARBA" id="ARBA00009776"/>
    </source>
</evidence>
<evidence type="ECO:0000256" key="4">
    <source>
        <dbReference type="ARBA" id="ARBA00022679"/>
    </source>
</evidence>
<evidence type="ECO:0000256" key="6">
    <source>
        <dbReference type="ARBA" id="ARBA00022741"/>
    </source>
</evidence>
<proteinExistence type="inferred from homology"/>
<dbReference type="Gene3D" id="3.40.50.300">
    <property type="entry name" value="P-loop containing nucleotide triphosphate hydrolases"/>
    <property type="match status" value="1"/>
</dbReference>
<dbReference type="Proteomes" id="UP001058364">
    <property type="component" value="Chromosome"/>
</dbReference>
<dbReference type="InterPro" id="IPR018095">
    <property type="entry name" value="Thymidylate_kin_CS"/>
</dbReference>
<evidence type="ECO:0000256" key="3">
    <source>
        <dbReference type="ARBA" id="ARBA00017144"/>
    </source>
</evidence>
<keyword evidence="8 10" id="KW-0067">ATP-binding</keyword>
<keyword evidence="6 10" id="KW-0547">Nucleotide-binding</keyword>
<dbReference type="Pfam" id="PF02223">
    <property type="entry name" value="Thymidylate_kin"/>
    <property type="match status" value="1"/>
</dbReference>
<evidence type="ECO:0000313" key="13">
    <source>
        <dbReference type="Proteomes" id="UP001058364"/>
    </source>
</evidence>
<comment type="function">
    <text evidence="10">Phosphorylation of dTMP to form dTDP in both de novo and salvage pathways of dTTP synthesis.</text>
</comment>
<dbReference type="InterPro" id="IPR039430">
    <property type="entry name" value="Thymidylate_kin-like_dom"/>
</dbReference>
<organism evidence="12 13">
    <name type="scientific">Mesomycoplasma molare</name>
    <dbReference type="NCBI Taxonomy" id="171288"/>
    <lineage>
        <taxon>Bacteria</taxon>
        <taxon>Bacillati</taxon>
        <taxon>Mycoplasmatota</taxon>
        <taxon>Mycoplasmoidales</taxon>
        <taxon>Metamycoplasmataceae</taxon>
        <taxon>Mesomycoplasma</taxon>
    </lineage>
</organism>
<sequence length="215" mass="24949">MFITFEGVDGSGKSTIIQKLKIYLLEKYSNLNFIFTREPGGDNLKEAEKIRELILDKDNNFDPMTEAILFLASRRLHLEQIIWPALKENKIVICDRYIDSSVAYQGAGKGIGVKKIKDLNDLITENTQPKYTFLFDLPMKEAEKRLFSFNKGNADRMEKNNQAFFETVYECYKDLAAKENDRFIIINASQEVEDVFQEVKIHIDMILSKVENEKK</sequence>
<dbReference type="EMBL" id="CP103423">
    <property type="protein sequence ID" value="UWD33934.1"/>
    <property type="molecule type" value="Genomic_DNA"/>
</dbReference>
<dbReference type="PANTHER" id="PTHR10344:SF4">
    <property type="entry name" value="UMP-CMP KINASE 2, MITOCHONDRIAL"/>
    <property type="match status" value="1"/>
</dbReference>
<dbReference type="SUPFAM" id="SSF52540">
    <property type="entry name" value="P-loop containing nucleoside triphosphate hydrolases"/>
    <property type="match status" value="1"/>
</dbReference>
<dbReference type="InterPro" id="IPR027417">
    <property type="entry name" value="P-loop_NTPase"/>
</dbReference>
<dbReference type="CDD" id="cd01672">
    <property type="entry name" value="TMPK"/>
    <property type="match status" value="1"/>
</dbReference>
<gene>
    <name evidence="10 12" type="primary">tmk</name>
    <name evidence="12" type="ORF">NX772_02370</name>
</gene>
<dbReference type="RefSeq" id="WP_027123533.1">
    <property type="nucleotide sequence ID" value="NZ_CP103423.1"/>
</dbReference>
<evidence type="ECO:0000259" key="11">
    <source>
        <dbReference type="Pfam" id="PF02223"/>
    </source>
</evidence>
<feature type="domain" description="Thymidylate kinase-like" evidence="11">
    <location>
        <begin position="5"/>
        <end position="199"/>
    </location>
</feature>
<keyword evidence="7 10" id="KW-0418">Kinase</keyword>
<evidence type="ECO:0000256" key="8">
    <source>
        <dbReference type="ARBA" id="ARBA00022840"/>
    </source>
</evidence>
<dbReference type="HAMAP" id="MF_00165">
    <property type="entry name" value="Thymidylate_kinase"/>
    <property type="match status" value="1"/>
</dbReference>
<dbReference type="GO" id="GO:0004798">
    <property type="term" value="F:dTMP kinase activity"/>
    <property type="evidence" value="ECO:0007669"/>
    <property type="project" value="UniProtKB-EC"/>
</dbReference>
<evidence type="ECO:0000256" key="10">
    <source>
        <dbReference type="HAMAP-Rule" id="MF_00165"/>
    </source>
</evidence>
<evidence type="ECO:0000256" key="5">
    <source>
        <dbReference type="ARBA" id="ARBA00022727"/>
    </source>
</evidence>
<keyword evidence="5 10" id="KW-0545">Nucleotide biosynthesis</keyword>
<evidence type="ECO:0000256" key="9">
    <source>
        <dbReference type="ARBA" id="ARBA00048743"/>
    </source>
</evidence>
<evidence type="ECO:0000313" key="12">
    <source>
        <dbReference type="EMBL" id="UWD33934.1"/>
    </source>
</evidence>
<protein>
    <recommendedName>
        <fullName evidence="3 10">Thymidylate kinase</fullName>
        <ecNumber evidence="2 10">2.7.4.9</ecNumber>
    </recommendedName>
    <alternativeName>
        <fullName evidence="10">dTMP kinase</fullName>
    </alternativeName>
</protein>
<feature type="binding site" evidence="10">
    <location>
        <begin position="7"/>
        <end position="14"/>
    </location>
    <ligand>
        <name>ATP</name>
        <dbReference type="ChEBI" id="CHEBI:30616"/>
    </ligand>
</feature>
<dbReference type="PANTHER" id="PTHR10344">
    <property type="entry name" value="THYMIDYLATE KINASE"/>
    <property type="match status" value="1"/>
</dbReference>
<accession>A0ABY5TTD9</accession>
<evidence type="ECO:0000256" key="7">
    <source>
        <dbReference type="ARBA" id="ARBA00022777"/>
    </source>
</evidence>